<dbReference type="SUPFAM" id="SSF47576">
    <property type="entry name" value="Calponin-homology domain, CH-domain"/>
    <property type="match status" value="1"/>
</dbReference>
<evidence type="ECO:0008006" key="9">
    <source>
        <dbReference type="Google" id="ProtNLM"/>
    </source>
</evidence>
<dbReference type="EnsemblMetazoa" id="G19318.4">
    <property type="protein sequence ID" value="G19318.4:cds"/>
    <property type="gene ID" value="G19318"/>
</dbReference>
<dbReference type="Proteomes" id="UP000005408">
    <property type="component" value="Unassembled WGS sequence"/>
</dbReference>
<dbReference type="CDD" id="cd21204">
    <property type="entry name" value="CH_GAS2-like"/>
    <property type="match status" value="1"/>
</dbReference>
<evidence type="ECO:0000256" key="3">
    <source>
        <dbReference type="ARBA" id="ARBA00023212"/>
    </source>
</evidence>
<evidence type="ECO:0000313" key="8">
    <source>
        <dbReference type="Proteomes" id="UP000005408"/>
    </source>
</evidence>
<dbReference type="PROSITE" id="PS51460">
    <property type="entry name" value="GAR"/>
    <property type="match status" value="1"/>
</dbReference>
<keyword evidence="2" id="KW-0963">Cytoplasm</keyword>
<dbReference type="PANTHER" id="PTHR46756">
    <property type="entry name" value="TRANSGELIN"/>
    <property type="match status" value="1"/>
</dbReference>
<keyword evidence="3" id="KW-0206">Cytoskeleton</keyword>
<dbReference type="InterPro" id="IPR001715">
    <property type="entry name" value="CH_dom"/>
</dbReference>
<evidence type="ECO:0000256" key="4">
    <source>
        <dbReference type="ARBA" id="ARBA00038441"/>
    </source>
</evidence>
<dbReference type="GO" id="GO:0051015">
    <property type="term" value="F:actin filament binding"/>
    <property type="evidence" value="ECO:0007669"/>
    <property type="project" value="TreeGrafter"/>
</dbReference>
<dbReference type="Gene3D" id="1.10.418.10">
    <property type="entry name" value="Calponin-like domain"/>
    <property type="match status" value="1"/>
</dbReference>
<protein>
    <recommendedName>
        <fullName evidence="9">Growth arrest-specific protein 2</fullName>
    </recommendedName>
</protein>
<evidence type="ECO:0000259" key="6">
    <source>
        <dbReference type="PROSITE" id="PS51460"/>
    </source>
</evidence>
<dbReference type="InterPro" id="IPR036534">
    <property type="entry name" value="GAR_dom_sf"/>
</dbReference>
<dbReference type="Gene3D" id="3.30.920.20">
    <property type="entry name" value="Gas2-like domain"/>
    <property type="match status" value="1"/>
</dbReference>
<dbReference type="GO" id="GO:0008017">
    <property type="term" value="F:microtubule binding"/>
    <property type="evidence" value="ECO:0007669"/>
    <property type="project" value="InterPro"/>
</dbReference>
<dbReference type="Pfam" id="PF00307">
    <property type="entry name" value="CH"/>
    <property type="match status" value="1"/>
</dbReference>
<dbReference type="Pfam" id="PF02187">
    <property type="entry name" value="GAS2"/>
    <property type="match status" value="1"/>
</dbReference>
<feature type="domain" description="Calponin-homology (CH)" evidence="5">
    <location>
        <begin position="101"/>
        <end position="224"/>
    </location>
</feature>
<dbReference type="InterPro" id="IPR036872">
    <property type="entry name" value="CH_dom_sf"/>
</dbReference>
<keyword evidence="8" id="KW-1185">Reference proteome</keyword>
<organism evidence="7 8">
    <name type="scientific">Magallana gigas</name>
    <name type="common">Pacific oyster</name>
    <name type="synonym">Crassostrea gigas</name>
    <dbReference type="NCBI Taxonomy" id="29159"/>
    <lineage>
        <taxon>Eukaryota</taxon>
        <taxon>Metazoa</taxon>
        <taxon>Spiralia</taxon>
        <taxon>Lophotrochozoa</taxon>
        <taxon>Mollusca</taxon>
        <taxon>Bivalvia</taxon>
        <taxon>Autobranchia</taxon>
        <taxon>Pteriomorphia</taxon>
        <taxon>Ostreida</taxon>
        <taxon>Ostreoidea</taxon>
        <taxon>Ostreidae</taxon>
        <taxon>Magallana</taxon>
    </lineage>
</organism>
<comment type="subcellular location">
    <subcellularLocation>
        <location evidence="1">Cytoplasm</location>
        <location evidence="1">Cytoskeleton</location>
    </subcellularLocation>
</comment>
<reference evidence="7" key="1">
    <citation type="submission" date="2022-08" db="UniProtKB">
        <authorList>
            <consortium name="EnsemblMetazoa"/>
        </authorList>
    </citation>
    <scope>IDENTIFICATION</scope>
    <source>
        <strain evidence="7">05x7-T-G4-1.051#20</strain>
    </source>
</reference>
<dbReference type="SUPFAM" id="SSF143575">
    <property type="entry name" value="GAS2 domain-like"/>
    <property type="match status" value="1"/>
</dbReference>
<dbReference type="SMART" id="SM00033">
    <property type="entry name" value="CH"/>
    <property type="match status" value="1"/>
</dbReference>
<comment type="similarity">
    <text evidence="4">Belongs to the GAS2 family.</text>
</comment>
<sequence>MSYEHFVCAAFTDVRWICLPWSSGRRNPKVVKVEVCYLSSFYKDGKKIRNTMTTMREAGLSRPEAGLDPRLTANGAPKAPKEEEECHVSQKLAVLQEESLKPIKEDLAEWIARTLGIEITTDNFLEILDNGVHLCNLAKIIQGKAEECVMDGSYTEPLPKVSLKYRNNATSGSWFARDNTANFLKWCKAFGMADDQMFETEYLVSHTGEKSVLMTILELARIGYKFGLDPPNLIRMEKEIEKEEEVVEVKPAKPSGLDAEVRRIAFLCKCHDHVKKLGDGKYLIFGKVVQIRFLKNRHLMVRVGGGWDTLENYLIHHRPVEVFEHKRLVPGEPHDVGNKYLYFKSKYKSHAQVASEHNGHVH</sequence>
<dbReference type="GO" id="GO:0008093">
    <property type="term" value="F:cytoskeletal anchor activity"/>
    <property type="evidence" value="ECO:0007669"/>
    <property type="project" value="TreeGrafter"/>
</dbReference>
<evidence type="ECO:0000259" key="5">
    <source>
        <dbReference type="PROSITE" id="PS50021"/>
    </source>
</evidence>
<name>A0A8W8JGX9_MAGGI</name>
<evidence type="ECO:0000256" key="2">
    <source>
        <dbReference type="ARBA" id="ARBA00022490"/>
    </source>
</evidence>
<dbReference type="AlphaFoldDB" id="A0A8W8JGX9"/>
<dbReference type="PANTHER" id="PTHR46756:SF13">
    <property type="entry name" value="GROWTH ARREST-SPECIFIC PROTEIN 2"/>
    <property type="match status" value="1"/>
</dbReference>
<dbReference type="InterPro" id="IPR003108">
    <property type="entry name" value="GAR_dom"/>
</dbReference>
<dbReference type="SMART" id="SM00243">
    <property type="entry name" value="GAS2"/>
    <property type="match status" value="1"/>
</dbReference>
<evidence type="ECO:0000256" key="1">
    <source>
        <dbReference type="ARBA" id="ARBA00004245"/>
    </source>
</evidence>
<accession>A0A8W8JGX9</accession>
<dbReference type="GO" id="GO:0051764">
    <property type="term" value="P:actin crosslink formation"/>
    <property type="evidence" value="ECO:0007669"/>
    <property type="project" value="TreeGrafter"/>
</dbReference>
<dbReference type="PROSITE" id="PS50021">
    <property type="entry name" value="CH"/>
    <property type="match status" value="1"/>
</dbReference>
<dbReference type="GO" id="GO:0005884">
    <property type="term" value="C:actin filament"/>
    <property type="evidence" value="ECO:0007669"/>
    <property type="project" value="TreeGrafter"/>
</dbReference>
<feature type="domain" description="GAR" evidence="6">
    <location>
        <begin position="252"/>
        <end position="321"/>
    </location>
</feature>
<proteinExistence type="inferred from homology"/>
<evidence type="ECO:0000313" key="7">
    <source>
        <dbReference type="EnsemblMetazoa" id="G19318.4:cds"/>
    </source>
</evidence>